<protein>
    <submittedName>
        <fullName evidence="1">Uncharacterized protein</fullName>
    </submittedName>
</protein>
<dbReference type="AlphaFoldDB" id="A0A9P6MRE2"/>
<keyword evidence="2" id="KW-1185">Reference proteome</keyword>
<evidence type="ECO:0000313" key="1">
    <source>
        <dbReference type="EMBL" id="KAG0010331.1"/>
    </source>
</evidence>
<dbReference type="EMBL" id="JAAAID010001363">
    <property type="protein sequence ID" value="KAG0010331.1"/>
    <property type="molecule type" value="Genomic_DNA"/>
</dbReference>
<name>A0A9P6MRE2_9FUNG</name>
<proteinExistence type="predicted"/>
<reference evidence="1" key="1">
    <citation type="journal article" date="2020" name="Fungal Divers.">
        <title>Resolving the Mortierellaceae phylogeny through synthesis of multi-gene phylogenetics and phylogenomics.</title>
        <authorList>
            <person name="Vandepol N."/>
            <person name="Liber J."/>
            <person name="Desiro A."/>
            <person name="Na H."/>
            <person name="Kennedy M."/>
            <person name="Barry K."/>
            <person name="Grigoriev I.V."/>
            <person name="Miller A.N."/>
            <person name="O'Donnell K."/>
            <person name="Stajich J.E."/>
            <person name="Bonito G."/>
        </authorList>
    </citation>
    <scope>NUCLEOTIDE SEQUENCE</scope>
    <source>
        <strain evidence="1">NRRL 2769</strain>
    </source>
</reference>
<accession>A0A9P6MRE2</accession>
<evidence type="ECO:0000313" key="2">
    <source>
        <dbReference type="Proteomes" id="UP000703661"/>
    </source>
</evidence>
<comment type="caution">
    <text evidence="1">The sequence shown here is derived from an EMBL/GenBank/DDBJ whole genome shotgun (WGS) entry which is preliminary data.</text>
</comment>
<organism evidence="1 2">
    <name type="scientific">Entomortierella chlamydospora</name>
    <dbReference type="NCBI Taxonomy" id="101097"/>
    <lineage>
        <taxon>Eukaryota</taxon>
        <taxon>Fungi</taxon>
        <taxon>Fungi incertae sedis</taxon>
        <taxon>Mucoromycota</taxon>
        <taxon>Mortierellomycotina</taxon>
        <taxon>Mortierellomycetes</taxon>
        <taxon>Mortierellales</taxon>
        <taxon>Mortierellaceae</taxon>
        <taxon>Entomortierella</taxon>
    </lineage>
</organism>
<sequence>MSSTNASVHGNMWETLMPAIFIETFKTKPLFQWPLLPNNCIPEQLNGDVKIVGYSEQNPRLSITYNDVTLQEFLEAHLGNDKKIRSDYTPPFYFPSPNVTGPDVVFIIQINNHTVPVFVQTKLRQVVPLADAVQAISTTSSKAVQGKIYKEEQQRNQKQIQDLCPSGMYISMVIAYPAQVISFQAFRPDPDPEIVGLERVVIKIDNNNFPKIFPKRHVEFLDQLKRFKRSAEDYVQPCQSKKANLRKTKTNDI</sequence>
<gene>
    <name evidence="1" type="ORF">BGZ80_001582</name>
</gene>
<dbReference type="Proteomes" id="UP000703661">
    <property type="component" value="Unassembled WGS sequence"/>
</dbReference>